<organism evidence="6 7">
    <name type="scientific">Flavobacterium micromati</name>
    <dbReference type="NCBI Taxonomy" id="229205"/>
    <lineage>
        <taxon>Bacteria</taxon>
        <taxon>Pseudomonadati</taxon>
        <taxon>Bacteroidota</taxon>
        <taxon>Flavobacteriia</taxon>
        <taxon>Flavobacteriales</taxon>
        <taxon>Flavobacteriaceae</taxon>
        <taxon>Flavobacterium</taxon>
    </lineage>
</organism>
<dbReference type="Proteomes" id="UP000184020">
    <property type="component" value="Unassembled WGS sequence"/>
</dbReference>
<gene>
    <name evidence="6" type="ORF">SAMN05444372_11178</name>
</gene>
<dbReference type="EMBL" id="FQWF01000011">
    <property type="protein sequence ID" value="SHG88968.1"/>
    <property type="molecule type" value="Genomic_DNA"/>
</dbReference>
<protein>
    <submittedName>
        <fullName evidence="6">TonB-dependent receptor</fullName>
    </submittedName>
</protein>
<evidence type="ECO:0000256" key="2">
    <source>
        <dbReference type="ARBA" id="ARBA00023136"/>
    </source>
</evidence>
<keyword evidence="4" id="KW-0732">Signal</keyword>
<dbReference type="SUPFAM" id="SSF56935">
    <property type="entry name" value="Porins"/>
    <property type="match status" value="1"/>
</dbReference>
<evidence type="ECO:0000313" key="6">
    <source>
        <dbReference type="EMBL" id="SHG88968.1"/>
    </source>
</evidence>
<dbReference type="AlphaFoldDB" id="A0A1M5NHF9"/>
<dbReference type="InterPro" id="IPR012910">
    <property type="entry name" value="Plug_dom"/>
</dbReference>
<keyword evidence="7" id="KW-1185">Reference proteome</keyword>
<dbReference type="PANTHER" id="PTHR40980">
    <property type="entry name" value="PLUG DOMAIN-CONTAINING PROTEIN"/>
    <property type="match status" value="1"/>
</dbReference>
<evidence type="ECO:0000256" key="3">
    <source>
        <dbReference type="ARBA" id="ARBA00023237"/>
    </source>
</evidence>
<dbReference type="PANTHER" id="PTHR40980:SF5">
    <property type="entry name" value="TONB-DEPENDENT RECEPTOR"/>
    <property type="match status" value="1"/>
</dbReference>
<dbReference type="InterPro" id="IPR008969">
    <property type="entry name" value="CarboxyPept-like_regulatory"/>
</dbReference>
<dbReference type="Gene3D" id="2.40.170.20">
    <property type="entry name" value="TonB-dependent receptor, beta-barrel domain"/>
    <property type="match status" value="1"/>
</dbReference>
<feature type="signal peptide" evidence="4">
    <location>
        <begin position="1"/>
        <end position="18"/>
    </location>
</feature>
<reference evidence="7" key="1">
    <citation type="submission" date="2016-11" db="EMBL/GenBank/DDBJ databases">
        <authorList>
            <person name="Varghese N."/>
            <person name="Submissions S."/>
        </authorList>
    </citation>
    <scope>NUCLEOTIDE SEQUENCE [LARGE SCALE GENOMIC DNA]</scope>
    <source>
        <strain evidence="7">DSM 17659</strain>
    </source>
</reference>
<name>A0A1M5NHF9_9FLAO</name>
<evidence type="ECO:0000256" key="1">
    <source>
        <dbReference type="ARBA" id="ARBA00004442"/>
    </source>
</evidence>
<evidence type="ECO:0000256" key="4">
    <source>
        <dbReference type="SAM" id="SignalP"/>
    </source>
</evidence>
<sequence length="929" mass="104563">MKFKLLFFAFLITSFSFAQNKGTVSGTLTDKESNNQSLPFANVLIKGTTLGTNTDIDGKYTLKIQPGNYVLQLSFVGYEAIEVAITIIADEVVIVDRALGSGSYKLEDVVIKTVRKRNTETAIMMEIKEAKQVVSAISAEQISKGTDGNAAEAVQRVPGITIVDGKFVMIRGLSERYNNVLLNNSIAPSTEIDKRTFAFDLISTSALDKMLIYKTGSADKPGDFAGGIIAVTTAENTSEFTKLDVGFGFRPGTTFDTYQQSEGSNTDFLGFDNSFRTLPNNFSAVGGVVPASVANRLPNNFSPTGSTAIFDNSIGFSLGRKIKLGSNASLFAINSLSYSNSYQYINREFSRYTTLNAGQTEAPLWFRYNDDIYQNEINATVLSNWILKIGDHSKIKFKNLFNQKGRNETTIRNGNNFLQRGDDLLRNYYLIYQSRSLYTGQLEGEHKLNSKSDLDWVVGFNSLTDNVPDFRRYRTFKQSNNPNDPYIMIDPPSSNPFDAGRYYGELSEYSINNGANYTYTIEQFKNDEEVGNIVLKAGYYASYRTRDFSAKYFTYLIPGYVAFDRAEELRRLPLNEVFNATNVNDTDGWSLREGTRPEDSYKADNTYLAGYIQGEIPLKRFDVTAGIRVENNIQTLDSRDAIRAINVNNPITSILPSLNVGYNVSEKSLMRFAYSRTVNRPEFRELAPFLFYDYTNDVNIQGNPNLKIANINNLDMRYEFYPSKSETISFGAFYKQFDTPIELTTVIVGENPQFVYNNATSANNYGVELELKKSFKGLTNSTFVDRFSININGSYIISEVDLGTAAVAQQRTRALQGQSPYIINGALGYQDENDFSINLVYNRFGDRIFSVSDDNFPSIYELSRNNLDMTFSKKIKKATFKVGVQNLLNDKYRFFEDSDRNEKIEKNKDNATSVFKRGTLLTLNITYNL</sequence>
<dbReference type="STRING" id="229205.SAMN05444372_11178"/>
<feature type="domain" description="TonB-dependent receptor plug" evidence="5">
    <location>
        <begin position="128"/>
        <end position="225"/>
    </location>
</feature>
<evidence type="ECO:0000259" key="5">
    <source>
        <dbReference type="Pfam" id="PF07715"/>
    </source>
</evidence>
<dbReference type="Gene3D" id="2.170.130.10">
    <property type="entry name" value="TonB-dependent receptor, plug domain"/>
    <property type="match status" value="1"/>
</dbReference>
<evidence type="ECO:0000313" key="7">
    <source>
        <dbReference type="Proteomes" id="UP000184020"/>
    </source>
</evidence>
<dbReference type="Pfam" id="PF13715">
    <property type="entry name" value="CarbopepD_reg_2"/>
    <property type="match status" value="1"/>
</dbReference>
<feature type="chain" id="PRO_5012499976" evidence="4">
    <location>
        <begin position="19"/>
        <end position="929"/>
    </location>
</feature>
<accession>A0A1M5NHF9</accession>
<dbReference type="Gene3D" id="2.60.40.1120">
    <property type="entry name" value="Carboxypeptidase-like, regulatory domain"/>
    <property type="match status" value="1"/>
</dbReference>
<proteinExistence type="predicted"/>
<dbReference type="InterPro" id="IPR037066">
    <property type="entry name" value="Plug_dom_sf"/>
</dbReference>
<dbReference type="OrthoDB" id="9768470at2"/>
<dbReference type="InterPro" id="IPR036942">
    <property type="entry name" value="Beta-barrel_TonB_sf"/>
</dbReference>
<dbReference type="GO" id="GO:0009279">
    <property type="term" value="C:cell outer membrane"/>
    <property type="evidence" value="ECO:0007669"/>
    <property type="project" value="UniProtKB-SubCell"/>
</dbReference>
<keyword evidence="2" id="KW-0472">Membrane</keyword>
<keyword evidence="6" id="KW-0675">Receptor</keyword>
<keyword evidence="3" id="KW-0998">Cell outer membrane</keyword>
<comment type="subcellular location">
    <subcellularLocation>
        <location evidence="1">Cell outer membrane</location>
    </subcellularLocation>
</comment>
<dbReference type="SUPFAM" id="SSF49464">
    <property type="entry name" value="Carboxypeptidase regulatory domain-like"/>
    <property type="match status" value="1"/>
</dbReference>
<dbReference type="Pfam" id="PF07715">
    <property type="entry name" value="Plug"/>
    <property type="match status" value="1"/>
</dbReference>
<dbReference type="RefSeq" id="WP_073020826.1">
    <property type="nucleotide sequence ID" value="NZ_FQWF01000011.1"/>
</dbReference>